<proteinExistence type="predicted"/>
<sequence>MFLFQGLRMKINCFLTVNHDCRNRQLKIHFQKLCDIKLGTVLLPKVEVTIDGLSKEEEKLFNEIFMRSRGGG</sequence>
<dbReference type="Proteomes" id="UP000281261">
    <property type="component" value="Unassembled WGS sequence"/>
</dbReference>
<organism evidence="1 2">
    <name type="scientific">candidate division Kazan bacterium</name>
    <dbReference type="NCBI Taxonomy" id="2202143"/>
    <lineage>
        <taxon>Bacteria</taxon>
        <taxon>Bacteria division Kazan-3B-28</taxon>
    </lineage>
</organism>
<gene>
    <name evidence="1" type="ORF">DRH29_05260</name>
</gene>
<protein>
    <submittedName>
        <fullName evidence="1">Uncharacterized protein</fullName>
    </submittedName>
</protein>
<reference evidence="1 2" key="1">
    <citation type="submission" date="2018-06" db="EMBL/GenBank/DDBJ databases">
        <title>Extensive metabolic versatility and redundancy in microbially diverse, dynamic hydrothermal sediments.</title>
        <authorList>
            <person name="Dombrowski N."/>
            <person name="Teske A."/>
            <person name="Baker B.J."/>
        </authorList>
    </citation>
    <scope>NUCLEOTIDE SEQUENCE [LARGE SCALE GENOMIC DNA]</scope>
    <source>
        <strain evidence="1">B79_G16</strain>
    </source>
</reference>
<dbReference type="EMBL" id="QMNG01000087">
    <property type="protein sequence ID" value="RLC36082.1"/>
    <property type="molecule type" value="Genomic_DNA"/>
</dbReference>
<dbReference type="AlphaFoldDB" id="A0A420ZB76"/>
<name>A0A420ZB76_UNCK3</name>
<evidence type="ECO:0000313" key="1">
    <source>
        <dbReference type="EMBL" id="RLC36082.1"/>
    </source>
</evidence>
<accession>A0A420ZB76</accession>
<evidence type="ECO:0000313" key="2">
    <source>
        <dbReference type="Proteomes" id="UP000281261"/>
    </source>
</evidence>
<comment type="caution">
    <text evidence="1">The sequence shown here is derived from an EMBL/GenBank/DDBJ whole genome shotgun (WGS) entry which is preliminary data.</text>
</comment>